<gene>
    <name evidence="1" type="ORF">O181_026814</name>
</gene>
<dbReference type="AlphaFoldDB" id="A0A9Q3CMY9"/>
<organism evidence="1 2">
    <name type="scientific">Austropuccinia psidii MF-1</name>
    <dbReference type="NCBI Taxonomy" id="1389203"/>
    <lineage>
        <taxon>Eukaryota</taxon>
        <taxon>Fungi</taxon>
        <taxon>Dikarya</taxon>
        <taxon>Basidiomycota</taxon>
        <taxon>Pucciniomycotina</taxon>
        <taxon>Pucciniomycetes</taxon>
        <taxon>Pucciniales</taxon>
        <taxon>Sphaerophragmiaceae</taxon>
        <taxon>Austropuccinia</taxon>
    </lineage>
</organism>
<evidence type="ECO:0000313" key="1">
    <source>
        <dbReference type="EMBL" id="MBW0487099.1"/>
    </source>
</evidence>
<dbReference type="EMBL" id="AVOT02008968">
    <property type="protein sequence ID" value="MBW0487099.1"/>
    <property type="molecule type" value="Genomic_DNA"/>
</dbReference>
<evidence type="ECO:0000313" key="2">
    <source>
        <dbReference type="Proteomes" id="UP000765509"/>
    </source>
</evidence>
<name>A0A9Q3CMY9_9BASI</name>
<dbReference type="OrthoDB" id="3247418at2759"/>
<sequence>MYSLRSQTATSTVLSVLPFTHGSDSLVPSDFFSNDNQYFNQMGDETPRFKKDKSEVLQNVINQTKVPSWFSRLPRKFGFKNFQTLKAAEWPILITLYLPLALVPLWSSQIPHKEEMLENNEIEKDPFHPFPDLNCSILLDQTEDAIIINSQSVLSHAESLKNPPGTFGIDQATLCLVSLH</sequence>
<protein>
    <submittedName>
        <fullName evidence="1">Uncharacterized protein</fullName>
    </submittedName>
</protein>
<keyword evidence="2" id="KW-1185">Reference proteome</keyword>
<dbReference type="Proteomes" id="UP000765509">
    <property type="component" value="Unassembled WGS sequence"/>
</dbReference>
<comment type="caution">
    <text evidence="1">The sequence shown here is derived from an EMBL/GenBank/DDBJ whole genome shotgun (WGS) entry which is preliminary data.</text>
</comment>
<accession>A0A9Q3CMY9</accession>
<reference evidence="1" key="1">
    <citation type="submission" date="2021-03" db="EMBL/GenBank/DDBJ databases">
        <title>Draft genome sequence of rust myrtle Austropuccinia psidii MF-1, a brazilian biotype.</title>
        <authorList>
            <person name="Quecine M.C."/>
            <person name="Pachon D.M.R."/>
            <person name="Bonatelli M.L."/>
            <person name="Correr F.H."/>
            <person name="Franceschini L.M."/>
            <person name="Leite T.F."/>
            <person name="Margarido G.R.A."/>
            <person name="Almeida C.A."/>
            <person name="Ferrarezi J.A."/>
            <person name="Labate C.A."/>
        </authorList>
    </citation>
    <scope>NUCLEOTIDE SEQUENCE</scope>
    <source>
        <strain evidence="1">MF-1</strain>
    </source>
</reference>
<proteinExistence type="predicted"/>